<dbReference type="InterPro" id="IPR051450">
    <property type="entry name" value="Gfo/Idh/MocA_Oxidoreductases"/>
</dbReference>
<evidence type="ECO:0000313" key="3">
    <source>
        <dbReference type="EMBL" id="SCM55130.1"/>
    </source>
</evidence>
<evidence type="ECO:0000259" key="1">
    <source>
        <dbReference type="Pfam" id="PF01408"/>
    </source>
</evidence>
<organism evidence="3 4">
    <name type="scientific">Petrimonas mucosa</name>
    <dbReference type="NCBI Taxonomy" id="1642646"/>
    <lineage>
        <taxon>Bacteria</taxon>
        <taxon>Pseudomonadati</taxon>
        <taxon>Bacteroidota</taxon>
        <taxon>Bacteroidia</taxon>
        <taxon>Bacteroidales</taxon>
        <taxon>Dysgonomonadaceae</taxon>
        <taxon>Petrimonas</taxon>
    </lineage>
</organism>
<keyword evidence="4" id="KW-1185">Reference proteome</keyword>
<dbReference type="Pfam" id="PF22725">
    <property type="entry name" value="GFO_IDH_MocA_C3"/>
    <property type="match status" value="1"/>
</dbReference>
<sequence length="331" mass="37030">MRTVVVGFGFMGMTHTLNLLKDSRFQLKAIVDKTPENIAAKLGEQSGNFSTGTLASNDLSGVNIYSDFAECLKAERPDLCIIAVHTALHHEMAEMALQAGANVFLEKPFCIHIDEGERLIRLARSRGKLLMIGHVVRFMPAYNTLKRWIDLQEYGRLEFLSLSRFSGVPTWGQWKERQREFGSSGGALFDLVIHDIDFAQWVCGIPDRIDARCLPGKLSNYDHVSALWRYERSDLIVRIEGGNTFHAAYPFHAGFSARFEKASVFFSSQEPHHIKVATDTGTTLVPAGDANDGFRDELRYFGDCIQHGVEPVACTPESALDAVRICHKHTI</sequence>
<feature type="domain" description="Gfo/Idh/MocA-like oxidoreductase N-terminal" evidence="1">
    <location>
        <begin position="1"/>
        <end position="134"/>
    </location>
</feature>
<dbReference type="Gene3D" id="3.30.360.10">
    <property type="entry name" value="Dihydrodipicolinate Reductase, domain 2"/>
    <property type="match status" value="1"/>
</dbReference>
<dbReference type="InterPro" id="IPR055170">
    <property type="entry name" value="GFO_IDH_MocA-like_dom"/>
</dbReference>
<dbReference type="EC" id="1.1.1.-" evidence="3"/>
<dbReference type="PANTHER" id="PTHR43377:SF1">
    <property type="entry name" value="BILIVERDIN REDUCTASE A"/>
    <property type="match status" value="1"/>
</dbReference>
<dbReference type="InterPro" id="IPR000683">
    <property type="entry name" value="Gfo/Idh/MocA-like_OxRdtase_N"/>
</dbReference>
<accession>A0A1G4G2Y9</accession>
<dbReference type="STRING" id="1642646.ING2E5A_0044"/>
<dbReference type="EMBL" id="LT608328">
    <property type="protein sequence ID" value="SCM55130.1"/>
    <property type="molecule type" value="Genomic_DNA"/>
</dbReference>
<feature type="domain" description="GFO/IDH/MocA-like oxidoreductase" evidence="2">
    <location>
        <begin position="142"/>
        <end position="247"/>
    </location>
</feature>
<dbReference type="SUPFAM" id="SSF55347">
    <property type="entry name" value="Glyceraldehyde-3-phosphate dehydrogenase-like, C-terminal domain"/>
    <property type="match status" value="1"/>
</dbReference>
<dbReference type="InterPro" id="IPR036291">
    <property type="entry name" value="NAD(P)-bd_dom_sf"/>
</dbReference>
<dbReference type="KEGG" id="pmuc:ING2E5A_0044"/>
<dbReference type="GO" id="GO:0000166">
    <property type="term" value="F:nucleotide binding"/>
    <property type="evidence" value="ECO:0007669"/>
    <property type="project" value="InterPro"/>
</dbReference>
<dbReference type="SUPFAM" id="SSF51735">
    <property type="entry name" value="NAD(P)-binding Rossmann-fold domains"/>
    <property type="match status" value="1"/>
</dbReference>
<reference evidence="3 4" key="1">
    <citation type="submission" date="2016-08" db="EMBL/GenBank/DDBJ databases">
        <authorList>
            <person name="Seilhamer J.J."/>
        </authorList>
    </citation>
    <scope>NUCLEOTIDE SEQUENCE [LARGE SCALE GENOMIC DNA]</scope>
    <source>
        <strain evidence="3">ING2-E5A</strain>
    </source>
</reference>
<dbReference type="PANTHER" id="PTHR43377">
    <property type="entry name" value="BILIVERDIN REDUCTASE A"/>
    <property type="match status" value="1"/>
</dbReference>
<proteinExistence type="predicted"/>
<protein>
    <submittedName>
        <fullName evidence="3">Putative UDP-kanosamine synthase oxidoreductase subunit</fullName>
        <ecNumber evidence="3">1.1.1.-</ecNumber>
    </submittedName>
</protein>
<keyword evidence="3" id="KW-0560">Oxidoreductase</keyword>
<dbReference type="RefSeq" id="WP_083373091.1">
    <property type="nucleotide sequence ID" value="NZ_DUQN01000105.1"/>
</dbReference>
<dbReference type="GO" id="GO:0016491">
    <property type="term" value="F:oxidoreductase activity"/>
    <property type="evidence" value="ECO:0007669"/>
    <property type="project" value="UniProtKB-KW"/>
</dbReference>
<gene>
    <name evidence="3" type="primary">rifL</name>
    <name evidence="3" type="ORF">ING2E5A_0044</name>
</gene>
<dbReference type="AlphaFoldDB" id="A0A1G4G2Y9"/>
<dbReference type="Proteomes" id="UP000178485">
    <property type="component" value="Chromosome i"/>
</dbReference>
<dbReference type="Gene3D" id="3.40.50.720">
    <property type="entry name" value="NAD(P)-binding Rossmann-like Domain"/>
    <property type="match status" value="1"/>
</dbReference>
<evidence type="ECO:0000259" key="2">
    <source>
        <dbReference type="Pfam" id="PF22725"/>
    </source>
</evidence>
<dbReference type="Pfam" id="PF01408">
    <property type="entry name" value="GFO_IDH_MocA"/>
    <property type="match status" value="1"/>
</dbReference>
<name>A0A1G4G2Y9_9BACT</name>
<evidence type="ECO:0000313" key="4">
    <source>
        <dbReference type="Proteomes" id="UP000178485"/>
    </source>
</evidence>